<reference evidence="1 2" key="1">
    <citation type="submission" date="2016-10" db="EMBL/GenBank/DDBJ databases">
        <authorList>
            <person name="de Groot N.N."/>
        </authorList>
    </citation>
    <scope>NUCLEOTIDE SEQUENCE [LARGE SCALE GENOMIC DNA]</scope>
    <source>
        <strain evidence="1 2">CGMCC 1.6114</strain>
    </source>
</reference>
<dbReference type="OrthoDB" id="832379at2"/>
<dbReference type="RefSeq" id="WP_074978912.1">
    <property type="nucleotide sequence ID" value="NZ_FPAG01000006.1"/>
</dbReference>
<dbReference type="Proteomes" id="UP000183209">
    <property type="component" value="Unassembled WGS sequence"/>
</dbReference>
<protein>
    <recommendedName>
        <fullName evidence="3">Lipoprotein</fullName>
    </recommendedName>
</protein>
<evidence type="ECO:0008006" key="3">
    <source>
        <dbReference type="Google" id="ProtNLM"/>
    </source>
</evidence>
<organism evidence="1 2">
    <name type="scientific">Zhouia amylolytica</name>
    <dbReference type="NCBI Taxonomy" id="376730"/>
    <lineage>
        <taxon>Bacteria</taxon>
        <taxon>Pseudomonadati</taxon>
        <taxon>Bacteroidota</taxon>
        <taxon>Flavobacteriia</taxon>
        <taxon>Flavobacteriales</taxon>
        <taxon>Flavobacteriaceae</taxon>
        <taxon>Zhouia</taxon>
    </lineage>
</organism>
<dbReference type="AlphaFoldDB" id="A0A1I6U137"/>
<evidence type="ECO:0000313" key="2">
    <source>
        <dbReference type="Proteomes" id="UP000183209"/>
    </source>
</evidence>
<gene>
    <name evidence="1" type="ORF">SAMN04487906_2290</name>
</gene>
<dbReference type="PROSITE" id="PS51257">
    <property type="entry name" value="PROKAR_LIPOPROTEIN"/>
    <property type="match status" value="1"/>
</dbReference>
<accession>A0A1I6U137</accession>
<dbReference type="EMBL" id="FPAG01000006">
    <property type="protein sequence ID" value="SFS95125.1"/>
    <property type="molecule type" value="Genomic_DNA"/>
</dbReference>
<evidence type="ECO:0000313" key="1">
    <source>
        <dbReference type="EMBL" id="SFS95125.1"/>
    </source>
</evidence>
<sequence>MKVIRKMRRNTIISTVFTCLTLGTLVSCQEEVEDIREGEEEAVITSNSSLVRLIQRSTESNGYKDDFLDHFSCGFVLPPFSVIINGTLIDIQDEDDYQIAFDIINELGNEYEVAFKFPLKIRMNNYAEIQVNNQSQFEGLISECENSNEGDQGIRCLDFQYPVTFYTFNNNSEQIGSISVGMDEEMYLFMADLNASFSASFQYPITVTLSEGDAIRVHNNSELETVLIEARGNCSEN</sequence>
<name>A0A1I6U137_9FLAO</name>
<proteinExistence type="predicted"/>